<accession>U4KSU1</accession>
<proteinExistence type="predicted"/>
<dbReference type="Pfam" id="PF13783">
    <property type="entry name" value="DUF4177"/>
    <property type="match status" value="1"/>
</dbReference>
<evidence type="ECO:0008006" key="3">
    <source>
        <dbReference type="Google" id="ProtNLM"/>
    </source>
</evidence>
<evidence type="ECO:0000313" key="2">
    <source>
        <dbReference type="Proteomes" id="UP000032737"/>
    </source>
</evidence>
<organism evidence="1 2">
    <name type="scientific">Acholeplasma brassicae</name>
    <dbReference type="NCBI Taxonomy" id="61635"/>
    <lineage>
        <taxon>Bacteria</taxon>
        <taxon>Bacillati</taxon>
        <taxon>Mycoplasmatota</taxon>
        <taxon>Mollicutes</taxon>
        <taxon>Acholeplasmatales</taxon>
        <taxon>Acholeplasmataceae</taxon>
        <taxon>Acholeplasma</taxon>
    </lineage>
</organism>
<dbReference type="KEGG" id="abra:BN85305080"/>
<name>U4KSU1_9MOLU</name>
<protein>
    <recommendedName>
        <fullName evidence="3">DUF4177 domain-containing protein</fullName>
    </recommendedName>
</protein>
<dbReference type="EMBL" id="FO681348">
    <property type="protein sequence ID" value="CCV65529.1"/>
    <property type="molecule type" value="Genomic_DNA"/>
</dbReference>
<keyword evidence="2" id="KW-1185">Reference proteome</keyword>
<dbReference type="RefSeq" id="WP_030004384.1">
    <property type="nucleotide sequence ID" value="NC_022549.1"/>
</dbReference>
<reference evidence="1 2" key="1">
    <citation type="journal article" date="2013" name="J. Mol. Microbiol. Biotechnol.">
        <title>Analysis of the Complete Genomes of Acholeplasma brassicae , A. palmae and A. laidlawii and Their Comparison to the Obligate Parasites from ' Candidatus Phytoplasma'.</title>
        <authorList>
            <person name="Kube M."/>
            <person name="Siewert C."/>
            <person name="Migdoll A.M."/>
            <person name="Duduk B."/>
            <person name="Holz S."/>
            <person name="Rabus R."/>
            <person name="Seemuller E."/>
            <person name="Mitrovic J."/>
            <person name="Muller I."/>
            <person name="Buttner C."/>
            <person name="Reinhardt R."/>
        </authorList>
    </citation>
    <scope>NUCLEOTIDE SEQUENCE [LARGE SCALE GENOMIC DNA]</scope>
    <source>
        <strain evidence="2">0502</strain>
    </source>
</reference>
<dbReference type="STRING" id="61635.BN85305080"/>
<gene>
    <name evidence="1" type="ORF">BN85305080</name>
</gene>
<dbReference type="OrthoDB" id="4469787at2"/>
<dbReference type="HOGENOM" id="CLU_2985944_0_0_14"/>
<dbReference type="Proteomes" id="UP000032737">
    <property type="component" value="Chromosome"/>
</dbReference>
<dbReference type="AlphaFoldDB" id="U4KSU1"/>
<evidence type="ECO:0000313" key="1">
    <source>
        <dbReference type="EMBL" id="CCV65529.1"/>
    </source>
</evidence>
<sequence>MYDYKVVAIRIKMLKNKEENAKVLEEAINEQARLGYRLNKITTVDTYLFYLTFEREL</sequence>
<dbReference type="InterPro" id="IPR025234">
    <property type="entry name" value="YjzH-like"/>
</dbReference>